<comment type="subcellular location">
    <subcellularLocation>
        <location evidence="1">Cell membrane</location>
        <topology evidence="1">Peripheral membrane protein</topology>
    </subcellularLocation>
</comment>
<dbReference type="SUPFAM" id="SSF52540">
    <property type="entry name" value="P-loop containing nucleoside triphosphate hydrolases"/>
    <property type="match status" value="1"/>
</dbReference>
<name>A0ABU3GLE4_9MICO</name>
<dbReference type="InterPro" id="IPR050763">
    <property type="entry name" value="ABC_transporter_ATP-binding"/>
</dbReference>
<evidence type="ECO:0000259" key="6">
    <source>
        <dbReference type="PROSITE" id="PS50893"/>
    </source>
</evidence>
<dbReference type="InterPro" id="IPR003439">
    <property type="entry name" value="ABC_transporter-like_ATP-bd"/>
</dbReference>
<evidence type="ECO:0000256" key="5">
    <source>
        <dbReference type="ARBA" id="ARBA00023251"/>
    </source>
</evidence>
<evidence type="ECO:0000256" key="3">
    <source>
        <dbReference type="ARBA" id="ARBA00022741"/>
    </source>
</evidence>
<comment type="caution">
    <text evidence="7">The sequence shown here is derived from an EMBL/GenBank/DDBJ whole genome shotgun (WGS) entry which is preliminary data.</text>
</comment>
<dbReference type="RefSeq" id="WP_020097476.1">
    <property type="nucleotide sequence ID" value="NZ_JAUZVT010000002.1"/>
</dbReference>
<dbReference type="InterPro" id="IPR017871">
    <property type="entry name" value="ABC_transporter-like_CS"/>
</dbReference>
<reference evidence="7 8" key="1">
    <citation type="submission" date="2023-08" db="EMBL/GenBank/DDBJ databases">
        <title>Microbacterium aquilitoris sp. nov. and Microbacterium gwkjibeachense sp. nov., isolated from beach.</title>
        <authorList>
            <person name="Lee S.D."/>
            <person name="Yang H."/>
            <person name="Kim I."/>
        </authorList>
    </citation>
    <scope>NUCLEOTIDE SEQUENCE [LARGE SCALE GENOMIC DNA]</scope>
    <source>
        <strain evidence="7 8">KSW-18</strain>
    </source>
</reference>
<dbReference type="Proteomes" id="UP001262835">
    <property type="component" value="Unassembled WGS sequence"/>
</dbReference>
<keyword evidence="2" id="KW-0813">Transport</keyword>
<dbReference type="PROSITE" id="PS00211">
    <property type="entry name" value="ABC_TRANSPORTER_1"/>
    <property type="match status" value="1"/>
</dbReference>
<dbReference type="PANTHER" id="PTHR42711">
    <property type="entry name" value="ABC TRANSPORTER ATP-BINDING PROTEIN"/>
    <property type="match status" value="1"/>
</dbReference>
<evidence type="ECO:0000256" key="2">
    <source>
        <dbReference type="ARBA" id="ARBA00022448"/>
    </source>
</evidence>
<keyword evidence="8" id="KW-1185">Reference proteome</keyword>
<keyword evidence="3" id="KW-0547">Nucleotide-binding</keyword>
<dbReference type="GO" id="GO:0005524">
    <property type="term" value="F:ATP binding"/>
    <property type="evidence" value="ECO:0007669"/>
    <property type="project" value="UniProtKB-KW"/>
</dbReference>
<protein>
    <submittedName>
        <fullName evidence="7">ABC transporter ATP-binding protein</fullName>
    </submittedName>
</protein>
<keyword evidence="4 7" id="KW-0067">ATP-binding</keyword>
<gene>
    <name evidence="7" type="ORF">Q9S78_12720</name>
</gene>
<dbReference type="PANTHER" id="PTHR42711:SF17">
    <property type="entry name" value="ABC TRANSPORTER ATP-BINDING PROTEIN"/>
    <property type="match status" value="1"/>
</dbReference>
<proteinExistence type="predicted"/>
<dbReference type="InterPro" id="IPR003593">
    <property type="entry name" value="AAA+_ATPase"/>
</dbReference>
<dbReference type="CDD" id="cd03230">
    <property type="entry name" value="ABC_DR_subfamily_A"/>
    <property type="match status" value="1"/>
</dbReference>
<organism evidence="7 8">
    <name type="scientific">Microbacterium aquilitoris</name>
    <dbReference type="NCBI Taxonomy" id="3067307"/>
    <lineage>
        <taxon>Bacteria</taxon>
        <taxon>Bacillati</taxon>
        <taxon>Actinomycetota</taxon>
        <taxon>Actinomycetes</taxon>
        <taxon>Micrococcales</taxon>
        <taxon>Microbacteriaceae</taxon>
        <taxon>Microbacterium</taxon>
    </lineage>
</organism>
<sequence>MDRDPALPALTTIDRERASVVSVRRLTKRYGRRTALDDVDLEISRGTVVGILGPNGAGKSTLLETVAGLRASTSGEVSVLGVDPRRERRQTTRRVSVQPQSASVFGYLSVRETVRLYASFHSSHRDVAQVIADLGLSEQVDVRARDLSGGQLRRLLLAVAIIGIPEIVILDEPSAGLDPEARKHLLELIRSLARDGTTIIFSTHDMAEAAQICDRVVIVVAGRIRADGPPAELIDGGRSTLTFDVVSEEALSRTRSVLPADTVTWSQDARGFHVSHATADPDGALELLTRDRQIRGRSYRVVSPTLEDLYLSIVRDAREIDEGRDGDA</sequence>
<keyword evidence="5" id="KW-0046">Antibiotic resistance</keyword>
<dbReference type="EMBL" id="JAUZVT010000002">
    <property type="protein sequence ID" value="MDT3331526.1"/>
    <property type="molecule type" value="Genomic_DNA"/>
</dbReference>
<dbReference type="PROSITE" id="PS50893">
    <property type="entry name" value="ABC_TRANSPORTER_2"/>
    <property type="match status" value="1"/>
</dbReference>
<evidence type="ECO:0000256" key="4">
    <source>
        <dbReference type="ARBA" id="ARBA00022840"/>
    </source>
</evidence>
<accession>A0ABU3GLE4</accession>
<evidence type="ECO:0000313" key="8">
    <source>
        <dbReference type="Proteomes" id="UP001262835"/>
    </source>
</evidence>
<dbReference type="Gene3D" id="3.40.50.300">
    <property type="entry name" value="P-loop containing nucleotide triphosphate hydrolases"/>
    <property type="match status" value="1"/>
</dbReference>
<evidence type="ECO:0000313" key="7">
    <source>
        <dbReference type="EMBL" id="MDT3331526.1"/>
    </source>
</evidence>
<dbReference type="InterPro" id="IPR027417">
    <property type="entry name" value="P-loop_NTPase"/>
</dbReference>
<dbReference type="SMART" id="SM00382">
    <property type="entry name" value="AAA"/>
    <property type="match status" value="1"/>
</dbReference>
<dbReference type="Pfam" id="PF00005">
    <property type="entry name" value="ABC_tran"/>
    <property type="match status" value="1"/>
</dbReference>
<evidence type="ECO:0000256" key="1">
    <source>
        <dbReference type="ARBA" id="ARBA00004202"/>
    </source>
</evidence>
<feature type="domain" description="ABC transporter" evidence="6">
    <location>
        <begin position="21"/>
        <end position="246"/>
    </location>
</feature>